<organism evidence="10 11">
    <name type="scientific">Aspergillus homomorphus (strain CBS 101889)</name>
    <dbReference type="NCBI Taxonomy" id="1450537"/>
    <lineage>
        <taxon>Eukaryota</taxon>
        <taxon>Fungi</taxon>
        <taxon>Dikarya</taxon>
        <taxon>Ascomycota</taxon>
        <taxon>Pezizomycotina</taxon>
        <taxon>Eurotiomycetes</taxon>
        <taxon>Eurotiomycetidae</taxon>
        <taxon>Eurotiales</taxon>
        <taxon>Aspergillaceae</taxon>
        <taxon>Aspergillus</taxon>
        <taxon>Aspergillus subgen. Circumdati</taxon>
    </lineage>
</organism>
<keyword evidence="4" id="KW-0805">Transcription regulation</keyword>
<evidence type="ECO:0000256" key="3">
    <source>
        <dbReference type="ARBA" id="ARBA00022833"/>
    </source>
</evidence>
<accession>A0A395HVN5</accession>
<dbReference type="InterPro" id="IPR007219">
    <property type="entry name" value="XnlR_reg_dom"/>
</dbReference>
<dbReference type="GO" id="GO:0009893">
    <property type="term" value="P:positive regulation of metabolic process"/>
    <property type="evidence" value="ECO:0007669"/>
    <property type="project" value="UniProtKB-ARBA"/>
</dbReference>
<dbReference type="PROSITE" id="PS00463">
    <property type="entry name" value="ZN2_CY6_FUNGAL_1"/>
    <property type="match status" value="1"/>
</dbReference>
<keyword evidence="7" id="KW-0539">Nucleus</keyword>
<dbReference type="Proteomes" id="UP000248961">
    <property type="component" value="Unassembled WGS sequence"/>
</dbReference>
<keyword evidence="6" id="KW-0804">Transcription</keyword>
<evidence type="ECO:0000256" key="4">
    <source>
        <dbReference type="ARBA" id="ARBA00023015"/>
    </source>
</evidence>
<dbReference type="GeneID" id="37204267"/>
<dbReference type="Pfam" id="PF04082">
    <property type="entry name" value="Fungal_trans"/>
    <property type="match status" value="1"/>
</dbReference>
<evidence type="ECO:0000256" key="1">
    <source>
        <dbReference type="ARBA" id="ARBA00004123"/>
    </source>
</evidence>
<dbReference type="PANTHER" id="PTHR31313">
    <property type="entry name" value="TY1 ENHANCER ACTIVATOR"/>
    <property type="match status" value="1"/>
</dbReference>
<dbReference type="VEuPathDB" id="FungiDB:BO97DRAFT_470722"/>
<feature type="domain" description="Zn(2)-C6 fungal-type" evidence="9">
    <location>
        <begin position="24"/>
        <end position="54"/>
    </location>
</feature>
<dbReference type="CDD" id="cd14723">
    <property type="entry name" value="ZIP_Ppr1"/>
    <property type="match status" value="1"/>
</dbReference>
<dbReference type="OrthoDB" id="2154091at2759"/>
<evidence type="ECO:0000313" key="10">
    <source>
        <dbReference type="EMBL" id="RAL11877.1"/>
    </source>
</evidence>
<evidence type="ECO:0000256" key="7">
    <source>
        <dbReference type="ARBA" id="ARBA00023242"/>
    </source>
</evidence>
<keyword evidence="3" id="KW-0862">Zinc</keyword>
<protein>
    <submittedName>
        <fullName evidence="10">Zn(II)2Cys6 transcription factor</fullName>
    </submittedName>
</protein>
<dbReference type="CDD" id="cd12148">
    <property type="entry name" value="fungal_TF_MHR"/>
    <property type="match status" value="1"/>
</dbReference>
<dbReference type="InterPro" id="IPR001138">
    <property type="entry name" value="Zn2Cys6_DnaBD"/>
</dbReference>
<dbReference type="AlphaFoldDB" id="A0A395HVN5"/>
<dbReference type="InterPro" id="IPR036864">
    <property type="entry name" value="Zn2-C6_fun-type_DNA-bd_sf"/>
</dbReference>
<evidence type="ECO:0000256" key="5">
    <source>
        <dbReference type="ARBA" id="ARBA00023125"/>
    </source>
</evidence>
<evidence type="ECO:0000256" key="2">
    <source>
        <dbReference type="ARBA" id="ARBA00022723"/>
    </source>
</evidence>
<dbReference type="PANTHER" id="PTHR31313:SF83">
    <property type="entry name" value="ZN(II)2CYS6 TRANSCRIPTION FACTOR (EUROFUNG)"/>
    <property type="match status" value="1"/>
</dbReference>
<gene>
    <name evidence="10" type="ORF">BO97DRAFT_470722</name>
</gene>
<dbReference type="PROSITE" id="PS50048">
    <property type="entry name" value="ZN2_CY6_FUNGAL_2"/>
    <property type="match status" value="1"/>
</dbReference>
<evidence type="ECO:0000256" key="8">
    <source>
        <dbReference type="SAM" id="MobiDB-lite"/>
    </source>
</evidence>
<dbReference type="EMBL" id="KZ824286">
    <property type="protein sequence ID" value="RAL11877.1"/>
    <property type="molecule type" value="Genomic_DNA"/>
</dbReference>
<dbReference type="SMART" id="SM00066">
    <property type="entry name" value="GAL4"/>
    <property type="match status" value="1"/>
</dbReference>
<dbReference type="GO" id="GO:0006351">
    <property type="term" value="P:DNA-templated transcription"/>
    <property type="evidence" value="ECO:0007669"/>
    <property type="project" value="InterPro"/>
</dbReference>
<dbReference type="GO" id="GO:0008270">
    <property type="term" value="F:zinc ion binding"/>
    <property type="evidence" value="ECO:0007669"/>
    <property type="project" value="InterPro"/>
</dbReference>
<comment type="subcellular location">
    <subcellularLocation>
        <location evidence="1">Nucleus</location>
    </subcellularLocation>
</comment>
<name>A0A395HVN5_ASPHC</name>
<keyword evidence="2" id="KW-0479">Metal-binding</keyword>
<dbReference type="Gene3D" id="4.10.240.10">
    <property type="entry name" value="Zn(2)-C6 fungal-type DNA-binding domain"/>
    <property type="match status" value="1"/>
</dbReference>
<dbReference type="SUPFAM" id="SSF57701">
    <property type="entry name" value="Zn2/Cys6 DNA-binding domain"/>
    <property type="match status" value="1"/>
</dbReference>
<evidence type="ECO:0000256" key="6">
    <source>
        <dbReference type="ARBA" id="ARBA00023163"/>
    </source>
</evidence>
<evidence type="ECO:0000259" key="9">
    <source>
        <dbReference type="PROSITE" id="PS50048"/>
    </source>
</evidence>
<reference evidence="10 11" key="1">
    <citation type="submission" date="2018-02" db="EMBL/GenBank/DDBJ databases">
        <title>The genomes of Aspergillus section Nigri reveals drivers in fungal speciation.</title>
        <authorList>
            <consortium name="DOE Joint Genome Institute"/>
            <person name="Vesth T.C."/>
            <person name="Nybo J."/>
            <person name="Theobald S."/>
            <person name="Brandl J."/>
            <person name="Frisvad J.C."/>
            <person name="Nielsen K.F."/>
            <person name="Lyhne E.K."/>
            <person name="Kogle M.E."/>
            <person name="Kuo A."/>
            <person name="Riley R."/>
            <person name="Clum A."/>
            <person name="Nolan M."/>
            <person name="Lipzen A."/>
            <person name="Salamov A."/>
            <person name="Henrissat B."/>
            <person name="Wiebenga A."/>
            <person name="De vries R.P."/>
            <person name="Grigoriev I.V."/>
            <person name="Mortensen U.H."/>
            <person name="Andersen M.R."/>
            <person name="Baker S.E."/>
        </authorList>
    </citation>
    <scope>NUCLEOTIDE SEQUENCE [LARGE SCALE GENOMIC DNA]</scope>
    <source>
        <strain evidence="10 11">CBS 101889</strain>
    </source>
</reference>
<feature type="region of interest" description="Disordered" evidence="8">
    <location>
        <begin position="1"/>
        <end position="22"/>
    </location>
</feature>
<feature type="region of interest" description="Disordered" evidence="8">
    <location>
        <begin position="601"/>
        <end position="626"/>
    </location>
</feature>
<dbReference type="STRING" id="1450537.A0A395HVN5"/>
<dbReference type="CDD" id="cd00067">
    <property type="entry name" value="GAL4"/>
    <property type="match status" value="1"/>
</dbReference>
<evidence type="ECO:0000313" key="11">
    <source>
        <dbReference type="Proteomes" id="UP000248961"/>
    </source>
</evidence>
<dbReference type="Pfam" id="PF00172">
    <property type="entry name" value="Zn_clus"/>
    <property type="match status" value="1"/>
</dbReference>
<keyword evidence="11" id="KW-1185">Reference proteome</keyword>
<sequence>MSSTDSPQRVKPGSRPRGRYTTKACEECRQRKAKCDGKKPRCSRCVQCDAQCQYSGAEDGRRPAPKSYVLLLRQRIASLEKLLESHGIDPTAEHISETSDSRPNYGGDNLKAVDMNSTAEDLCEILKGRLSLDESLNFDQDGEMRYFGPTSGRLQFRSPGPDEKDELQNAYSVPELEPVLQSIDEFLNFPLSDPTFEEMGISRACQDELINLYFTWEQPWYPIVDETLFRDSMDNRGPYWSPLLHYSILALGSRFTDSLEVRSDPNDSNTAGQPFFERAKTLLHQEMEHPTFLTIQALGVIGMVYIAMGSDAAGWLHHGMANRLSLDIGLNMDPVGFEGTTTMTPRELRLRRQVYWTLYCHDKMAATYTGRVCSMLDQQGAVDLPSELNEDQHTNSQTPENIQRTLIPLQRAMITLCRIKERILLSLWAPRYLSKPHERLNLLRTCLLDLRTWFYDLPQGLRIDRANDVPHVYTLHMIYHTARIILTRPFLANAAENQCAERPSDLLSVAKSVWRESATAICLTGQKYRRVFQSFHRSPISAMHCTLCAAVALLEDQDIPSNATHLATCVTVLDELSTSWHPALYIGNNLRRLCPSISTQVTPRSGSSSDNNFDTQNITIGPGSIEPSARRVNTEWQIHNAGGLAPWSHLPGDYGLFDLLNHTTWDRPW</sequence>
<dbReference type="RefSeq" id="XP_025551031.1">
    <property type="nucleotide sequence ID" value="XM_025699978.1"/>
</dbReference>
<proteinExistence type="predicted"/>
<keyword evidence="5" id="KW-0238">DNA-binding</keyword>
<dbReference type="GO" id="GO:0000981">
    <property type="term" value="F:DNA-binding transcription factor activity, RNA polymerase II-specific"/>
    <property type="evidence" value="ECO:0007669"/>
    <property type="project" value="InterPro"/>
</dbReference>
<dbReference type="GO" id="GO:0003677">
    <property type="term" value="F:DNA binding"/>
    <property type="evidence" value="ECO:0007669"/>
    <property type="project" value="UniProtKB-KW"/>
</dbReference>
<dbReference type="InterPro" id="IPR051615">
    <property type="entry name" value="Transcr_Regulatory_Elem"/>
</dbReference>
<dbReference type="GO" id="GO:0005634">
    <property type="term" value="C:nucleus"/>
    <property type="evidence" value="ECO:0007669"/>
    <property type="project" value="UniProtKB-SubCell"/>
</dbReference>
<feature type="compositionally biased region" description="Polar residues" evidence="8">
    <location>
        <begin position="601"/>
        <end position="619"/>
    </location>
</feature>
<dbReference type="SMART" id="SM00906">
    <property type="entry name" value="Fungal_trans"/>
    <property type="match status" value="1"/>
</dbReference>